<keyword evidence="1" id="KW-0732">Signal</keyword>
<gene>
    <name evidence="2" type="ORF">MN202_09560</name>
</gene>
<evidence type="ECO:0008006" key="4">
    <source>
        <dbReference type="Google" id="ProtNLM"/>
    </source>
</evidence>
<evidence type="ECO:0000256" key="1">
    <source>
        <dbReference type="SAM" id="SignalP"/>
    </source>
</evidence>
<comment type="caution">
    <text evidence="2">The sequence shown here is derived from an EMBL/GenBank/DDBJ whole genome shotgun (WGS) entry which is preliminary data.</text>
</comment>
<reference evidence="2 3" key="1">
    <citation type="journal article" date="2023" name="Ecotoxicol. Environ. Saf.">
        <title>Mercury remediation potential of mercury-resistant strain Rheinheimera metallidurans sp. nov. isolated from a municipal waste dumping site.</title>
        <authorList>
            <person name="Yadav V."/>
            <person name="Manjhi A."/>
            <person name="Vadakedath N."/>
        </authorList>
    </citation>
    <scope>NUCLEOTIDE SEQUENCE [LARGE SCALE GENOMIC DNA]</scope>
    <source>
        <strain evidence="2 3">E-49</strain>
    </source>
</reference>
<evidence type="ECO:0000313" key="2">
    <source>
        <dbReference type="EMBL" id="MEH8017480.1"/>
    </source>
</evidence>
<dbReference type="Proteomes" id="UP001375382">
    <property type="component" value="Unassembled WGS sequence"/>
</dbReference>
<keyword evidence="3" id="KW-1185">Reference proteome</keyword>
<dbReference type="PROSITE" id="PS51257">
    <property type="entry name" value="PROKAR_LIPOPROTEIN"/>
    <property type="match status" value="1"/>
</dbReference>
<proteinExistence type="predicted"/>
<sequence length="541" mass="58611">MDYKLSAWSLRAVVFCCCAVLFSCGGSKDKSTAPPPLSANVSISGKVSYDFVPHNSNGLGLNYSATTTKPGRGLSIELLDANNVVLATATSDNTGHYSAEIQRDAMVKVRVQAQLLKTQSPGWDFKVIDNTSDDALYVMEGSLTAATEATAVRNLHAGSGWTGAGYTEPRVAAPFAILDAVLLAAQRMNAAANSKDFPALEIAWSSKNNTANGDTTLGEIGTSFFSGTRLYILGDENNDTDEYDRNVVLHEFGHYVEAHFSRSDSIGGDHPLDAKVDFRVAMSEAVASAFSAMMLDEPVYSDTNGSEQKAGFVVNVSRNDHAIRGWYSEASILSVLYNFYTSSNGKTARDFTPVFSVLSSDSFVASSAMTSIFTFYDALKDQQPNQVITFSELLMEQNIQATDAFATDETNDGGYAANLPVYKILADDTTPTTVCNTNRFGTYNKLGVTQFLRIDVASAATYRISVQETSADSGDSDPDIYLHRKGQLVGLGESSLVDEETLEQFLQQDTYVIEVVDFRLADSQNNDEITACFNVSAQRID</sequence>
<feature type="signal peptide" evidence="1">
    <location>
        <begin position="1"/>
        <end position="25"/>
    </location>
</feature>
<name>A0ABU8C752_9GAMM</name>
<protein>
    <recommendedName>
        <fullName evidence="4">Lipoprotein</fullName>
    </recommendedName>
</protein>
<dbReference type="RefSeq" id="WP_335735891.1">
    <property type="nucleotide sequence ID" value="NZ_JALAAR010000007.1"/>
</dbReference>
<dbReference type="EMBL" id="JALAAR010000007">
    <property type="protein sequence ID" value="MEH8017480.1"/>
    <property type="molecule type" value="Genomic_DNA"/>
</dbReference>
<feature type="chain" id="PRO_5046080873" description="Lipoprotein" evidence="1">
    <location>
        <begin position="26"/>
        <end position="541"/>
    </location>
</feature>
<organism evidence="2 3">
    <name type="scientific">Rheinheimera muenzenbergensis</name>
    <dbReference type="NCBI Taxonomy" id="1193628"/>
    <lineage>
        <taxon>Bacteria</taxon>
        <taxon>Pseudomonadati</taxon>
        <taxon>Pseudomonadota</taxon>
        <taxon>Gammaproteobacteria</taxon>
        <taxon>Chromatiales</taxon>
        <taxon>Chromatiaceae</taxon>
        <taxon>Rheinheimera</taxon>
    </lineage>
</organism>
<accession>A0ABU8C752</accession>
<evidence type="ECO:0000313" key="3">
    <source>
        <dbReference type="Proteomes" id="UP001375382"/>
    </source>
</evidence>